<reference evidence="1" key="2">
    <citation type="journal article" date="2022" name="New Phytol.">
        <title>Evolutionary transition to the ectomycorrhizal habit in the genomes of a hyperdiverse lineage of mushroom-forming fungi.</title>
        <authorList>
            <person name="Looney B."/>
            <person name="Miyauchi S."/>
            <person name="Morin E."/>
            <person name="Drula E."/>
            <person name="Courty P.E."/>
            <person name="Kohler A."/>
            <person name="Kuo A."/>
            <person name="LaButti K."/>
            <person name="Pangilinan J."/>
            <person name="Lipzen A."/>
            <person name="Riley R."/>
            <person name="Andreopoulos W."/>
            <person name="He G."/>
            <person name="Johnson J."/>
            <person name="Nolan M."/>
            <person name="Tritt A."/>
            <person name="Barry K.W."/>
            <person name="Grigoriev I.V."/>
            <person name="Nagy L.G."/>
            <person name="Hibbett D."/>
            <person name="Henrissat B."/>
            <person name="Matheny P.B."/>
            <person name="Labbe J."/>
            <person name="Martin F.M."/>
        </authorList>
    </citation>
    <scope>NUCLEOTIDE SEQUENCE</scope>
    <source>
        <strain evidence="1">FP105234-sp</strain>
    </source>
</reference>
<keyword evidence="2" id="KW-1185">Reference proteome</keyword>
<reference evidence="1" key="1">
    <citation type="submission" date="2021-02" db="EMBL/GenBank/DDBJ databases">
        <authorList>
            <consortium name="DOE Joint Genome Institute"/>
            <person name="Ahrendt S."/>
            <person name="Looney B.P."/>
            <person name="Miyauchi S."/>
            <person name="Morin E."/>
            <person name="Drula E."/>
            <person name="Courty P.E."/>
            <person name="Chicoki N."/>
            <person name="Fauchery L."/>
            <person name="Kohler A."/>
            <person name="Kuo A."/>
            <person name="Labutti K."/>
            <person name="Pangilinan J."/>
            <person name="Lipzen A."/>
            <person name="Riley R."/>
            <person name="Andreopoulos W."/>
            <person name="He G."/>
            <person name="Johnson J."/>
            <person name="Barry K.W."/>
            <person name="Grigoriev I.V."/>
            <person name="Nagy L."/>
            <person name="Hibbett D."/>
            <person name="Henrissat B."/>
            <person name="Matheny P.B."/>
            <person name="Labbe J."/>
            <person name="Martin F."/>
        </authorList>
    </citation>
    <scope>NUCLEOTIDE SEQUENCE</scope>
    <source>
        <strain evidence="1">FP105234-sp</strain>
    </source>
</reference>
<dbReference type="EMBL" id="MU275937">
    <property type="protein sequence ID" value="KAI0045967.1"/>
    <property type="molecule type" value="Genomic_DNA"/>
</dbReference>
<dbReference type="Proteomes" id="UP000814033">
    <property type="component" value="Unassembled WGS sequence"/>
</dbReference>
<evidence type="ECO:0000313" key="1">
    <source>
        <dbReference type="EMBL" id="KAI0045967.1"/>
    </source>
</evidence>
<evidence type="ECO:0000313" key="2">
    <source>
        <dbReference type="Proteomes" id="UP000814033"/>
    </source>
</evidence>
<protein>
    <submittedName>
        <fullName evidence="1">Uncharacterized protein</fullName>
    </submittedName>
</protein>
<proteinExistence type="predicted"/>
<name>A0ACB8RQ98_9AGAM</name>
<organism evidence="1 2">
    <name type="scientific">Auriscalpium vulgare</name>
    <dbReference type="NCBI Taxonomy" id="40419"/>
    <lineage>
        <taxon>Eukaryota</taxon>
        <taxon>Fungi</taxon>
        <taxon>Dikarya</taxon>
        <taxon>Basidiomycota</taxon>
        <taxon>Agaricomycotina</taxon>
        <taxon>Agaricomycetes</taxon>
        <taxon>Russulales</taxon>
        <taxon>Auriscalpiaceae</taxon>
        <taxon>Auriscalpium</taxon>
    </lineage>
</organism>
<gene>
    <name evidence="1" type="ORF">FA95DRAFT_1607268</name>
</gene>
<sequence length="185" mass="20875">MATFGGMEPSGLAQAFRHFILPVYPNRFTTGRDHVVRATVNWDKKTQWLVAFPLQTQEYLLPRQWIQHSTRTQMQVNRKELLAVTRQCAIKRAVRDLVVLSALRKDYLARAFSGLLEPCPSILASANNTTVDHSFFDGSNTTTGGSAEGLSEFASIPWKRKASGPQDDEKRPKRKRSKSKSAHMD</sequence>
<accession>A0ACB8RQ98</accession>
<comment type="caution">
    <text evidence="1">The sequence shown here is derived from an EMBL/GenBank/DDBJ whole genome shotgun (WGS) entry which is preliminary data.</text>
</comment>